<evidence type="ECO:0000313" key="2">
    <source>
        <dbReference type="EMBL" id="OGF73669.1"/>
    </source>
</evidence>
<evidence type="ECO:0000313" key="3">
    <source>
        <dbReference type="Proteomes" id="UP000178406"/>
    </source>
</evidence>
<dbReference type="STRING" id="1798338.A3J56_00185"/>
<proteinExistence type="predicted"/>
<name>A0A1F5WD67_9BACT</name>
<keyword evidence="1" id="KW-0472">Membrane</keyword>
<feature type="transmembrane region" description="Helical" evidence="1">
    <location>
        <begin position="12"/>
        <end position="30"/>
    </location>
</feature>
<comment type="caution">
    <text evidence="2">The sequence shown here is derived from an EMBL/GenBank/DDBJ whole genome shotgun (WGS) entry which is preliminary data.</text>
</comment>
<evidence type="ECO:0000256" key="1">
    <source>
        <dbReference type="SAM" id="Phobius"/>
    </source>
</evidence>
<sequence>MEEQNKSHFWRFAAGLALLMALGLGIYYAIGWYEWRGVQNEAAANDRALQDMKELEAQYKNDTYGGTTPEATLALFIDALKKGDIDLASKYFVVDERERVRADLSKLSSLRLIDLVNEIKKGDFVRMEERFAKFEYKRGVQNQYIFFEGKRIELNTPFIASPIDFVRQENSLWKILLF</sequence>
<protein>
    <recommendedName>
        <fullName evidence="4">DUF4878 domain-containing protein</fullName>
    </recommendedName>
</protein>
<keyword evidence="1" id="KW-0812">Transmembrane</keyword>
<gene>
    <name evidence="2" type="ORF">A3J56_00185</name>
</gene>
<reference evidence="2 3" key="1">
    <citation type="journal article" date="2016" name="Nat. Commun.">
        <title>Thousands of microbial genomes shed light on interconnected biogeochemical processes in an aquifer system.</title>
        <authorList>
            <person name="Anantharaman K."/>
            <person name="Brown C.T."/>
            <person name="Hug L.A."/>
            <person name="Sharon I."/>
            <person name="Castelle C.J."/>
            <person name="Probst A.J."/>
            <person name="Thomas B.C."/>
            <person name="Singh A."/>
            <person name="Wilkins M.J."/>
            <person name="Karaoz U."/>
            <person name="Brodie E.L."/>
            <person name="Williams K.H."/>
            <person name="Hubbard S.S."/>
            <person name="Banfield J.F."/>
        </authorList>
    </citation>
    <scope>NUCLEOTIDE SEQUENCE [LARGE SCALE GENOMIC DNA]</scope>
</reference>
<keyword evidence="1" id="KW-1133">Transmembrane helix</keyword>
<evidence type="ECO:0008006" key="4">
    <source>
        <dbReference type="Google" id="ProtNLM"/>
    </source>
</evidence>
<dbReference type="EMBL" id="MFHQ01000038">
    <property type="protein sequence ID" value="OGF73669.1"/>
    <property type="molecule type" value="Genomic_DNA"/>
</dbReference>
<dbReference type="Proteomes" id="UP000178406">
    <property type="component" value="Unassembled WGS sequence"/>
</dbReference>
<accession>A0A1F5WD67</accession>
<organism evidence="2 3">
    <name type="scientific">Candidatus Giovannonibacteria bacterium RIFCSPHIGHO2_02_FULL_46_20</name>
    <dbReference type="NCBI Taxonomy" id="1798338"/>
    <lineage>
        <taxon>Bacteria</taxon>
        <taxon>Candidatus Giovannoniibacteriota</taxon>
    </lineage>
</organism>
<dbReference type="AlphaFoldDB" id="A0A1F5WD67"/>